<protein>
    <submittedName>
        <fullName evidence="1">Uncharacterized protein</fullName>
    </submittedName>
</protein>
<accession>A0A2S2Q345</accession>
<organism evidence="1">
    <name type="scientific">Sipha flava</name>
    <name type="common">yellow sugarcane aphid</name>
    <dbReference type="NCBI Taxonomy" id="143950"/>
    <lineage>
        <taxon>Eukaryota</taxon>
        <taxon>Metazoa</taxon>
        <taxon>Ecdysozoa</taxon>
        <taxon>Arthropoda</taxon>
        <taxon>Hexapoda</taxon>
        <taxon>Insecta</taxon>
        <taxon>Pterygota</taxon>
        <taxon>Neoptera</taxon>
        <taxon>Paraneoptera</taxon>
        <taxon>Hemiptera</taxon>
        <taxon>Sternorrhyncha</taxon>
        <taxon>Aphidomorpha</taxon>
        <taxon>Aphidoidea</taxon>
        <taxon>Aphididae</taxon>
        <taxon>Sipha</taxon>
    </lineage>
</organism>
<gene>
    <name evidence="1" type="ORF">g.24065</name>
</gene>
<proteinExistence type="predicted"/>
<reference evidence="1" key="1">
    <citation type="submission" date="2018-04" db="EMBL/GenBank/DDBJ databases">
        <title>Transcriptome assembly of Sipha flava.</title>
        <authorList>
            <person name="Scully E.D."/>
            <person name="Geib S.M."/>
            <person name="Palmer N.A."/>
            <person name="Koch K."/>
            <person name="Bradshaw J."/>
            <person name="Heng-Moss T."/>
            <person name="Sarath G."/>
        </authorList>
    </citation>
    <scope>NUCLEOTIDE SEQUENCE</scope>
</reference>
<dbReference type="AlphaFoldDB" id="A0A2S2Q345"/>
<name>A0A2S2Q345_9HEMI</name>
<evidence type="ECO:0000313" key="1">
    <source>
        <dbReference type="EMBL" id="MBY72116.1"/>
    </source>
</evidence>
<dbReference type="EMBL" id="GGMS01002913">
    <property type="protein sequence ID" value="MBY72116.1"/>
    <property type="molecule type" value="Transcribed_RNA"/>
</dbReference>
<sequence>MSRATSATSDNVTVVRLKRDVPRSRATFPVSTAHGFLNISHPDLTSWLPVVGKTPMRTVYALSLLPIASMAVLPHGPVQDTVFLFIVLGEKWRQTFVTNANTIV</sequence>